<reference evidence="2 3" key="1">
    <citation type="submission" date="2024-01" db="EMBL/GenBank/DDBJ databases">
        <title>Hyphobacterium bacterium isolated from marine sediment.</title>
        <authorList>
            <person name="Zhao S."/>
        </authorList>
    </citation>
    <scope>NUCLEOTIDE SEQUENCE [LARGE SCALE GENOMIC DNA]</scope>
    <source>
        <strain evidence="3">HN65</strain>
    </source>
</reference>
<keyword evidence="1" id="KW-1133">Transmembrane helix</keyword>
<evidence type="ECO:0000313" key="2">
    <source>
        <dbReference type="EMBL" id="MEE2526372.1"/>
    </source>
</evidence>
<keyword evidence="1" id="KW-0812">Transmembrane</keyword>
<organism evidence="2 3">
    <name type="scientific">Hyphobacterium lacteum</name>
    <dbReference type="NCBI Taxonomy" id="3116575"/>
    <lineage>
        <taxon>Bacteria</taxon>
        <taxon>Pseudomonadati</taxon>
        <taxon>Pseudomonadota</taxon>
        <taxon>Alphaproteobacteria</taxon>
        <taxon>Maricaulales</taxon>
        <taxon>Maricaulaceae</taxon>
        <taxon>Hyphobacterium</taxon>
    </lineage>
</organism>
<keyword evidence="3" id="KW-1185">Reference proteome</keyword>
<dbReference type="Proteomes" id="UP001354971">
    <property type="component" value="Unassembled WGS sequence"/>
</dbReference>
<feature type="transmembrane region" description="Helical" evidence="1">
    <location>
        <begin position="154"/>
        <end position="176"/>
    </location>
</feature>
<name>A0ABU7LR48_9PROT</name>
<keyword evidence="1" id="KW-0472">Membrane</keyword>
<feature type="transmembrane region" description="Helical" evidence="1">
    <location>
        <begin position="128"/>
        <end position="147"/>
    </location>
</feature>
<sequence length="204" mass="22173">MADMPKKPGVSFYAVMFAVLFLTMVLHELTHLLTALALGVDTFAFGLGRVGMRLPPDFTWQTSVISISGPLFTLTMGLLGAWLAVSRKIAFGYDLVFIAFYQRLMAMTMSVVTGNHNDEARVSLDLGLPWWAVPSVFVTILGLALLASSTRLRFGLLVLFLSYVTAGLGYTALIYLDGQLPGQDRCDSIMAPFFDPAFGCAEAA</sequence>
<feature type="transmembrane region" description="Helical" evidence="1">
    <location>
        <begin position="12"/>
        <end position="38"/>
    </location>
</feature>
<gene>
    <name evidence="2" type="ORF">V0U79_08335</name>
</gene>
<comment type="caution">
    <text evidence="2">The sequence shown here is derived from an EMBL/GenBank/DDBJ whole genome shotgun (WGS) entry which is preliminary data.</text>
</comment>
<dbReference type="RefSeq" id="WP_330199035.1">
    <property type="nucleotide sequence ID" value="NZ_JAZDRP010000004.1"/>
</dbReference>
<evidence type="ECO:0000256" key="1">
    <source>
        <dbReference type="SAM" id="Phobius"/>
    </source>
</evidence>
<accession>A0ABU7LR48</accession>
<feature type="transmembrane region" description="Helical" evidence="1">
    <location>
        <begin position="58"/>
        <end position="83"/>
    </location>
</feature>
<evidence type="ECO:0000313" key="3">
    <source>
        <dbReference type="Proteomes" id="UP001354971"/>
    </source>
</evidence>
<evidence type="ECO:0008006" key="4">
    <source>
        <dbReference type="Google" id="ProtNLM"/>
    </source>
</evidence>
<proteinExistence type="predicted"/>
<dbReference type="EMBL" id="JAZDRP010000004">
    <property type="protein sequence ID" value="MEE2526372.1"/>
    <property type="molecule type" value="Genomic_DNA"/>
</dbReference>
<protein>
    <recommendedName>
        <fullName evidence="4">Peptidase M50 domain-containing protein</fullName>
    </recommendedName>
</protein>
<feature type="transmembrane region" description="Helical" evidence="1">
    <location>
        <begin position="95"/>
        <end position="116"/>
    </location>
</feature>